<feature type="compositionally biased region" description="Low complexity" evidence="1">
    <location>
        <begin position="23"/>
        <end position="45"/>
    </location>
</feature>
<feature type="chain" id="PRO_5043571428" description="Lipoprotein" evidence="2">
    <location>
        <begin position="27"/>
        <end position="93"/>
    </location>
</feature>
<name>A0AAU7LCV4_9BURK</name>
<proteinExistence type="predicted"/>
<feature type="signal peptide" evidence="2">
    <location>
        <begin position="1"/>
        <end position="26"/>
    </location>
</feature>
<dbReference type="AlphaFoldDB" id="A0AAU7LCV4"/>
<gene>
    <name evidence="3" type="ORF">ABFG95_03220</name>
</gene>
<evidence type="ECO:0000256" key="1">
    <source>
        <dbReference type="SAM" id="MobiDB-lite"/>
    </source>
</evidence>
<dbReference type="RefSeq" id="WP_082381316.1">
    <property type="nucleotide sequence ID" value="NZ_CP157584.1"/>
</dbReference>
<evidence type="ECO:0008006" key="4">
    <source>
        <dbReference type="Google" id="ProtNLM"/>
    </source>
</evidence>
<reference evidence="3" key="1">
    <citation type="submission" date="2024-05" db="EMBL/GenBank/DDBJ databases">
        <title>Transcriptome analysis of the degradation process of organic nitrogen by two heterotrophic nitrifying and aerobic denitrifying bacteria, Achromobacter sp. HNDS-1 and Enterobacter sp. HNDS-6.</title>
        <authorList>
            <person name="Huang Y."/>
        </authorList>
    </citation>
    <scope>NUCLEOTIDE SEQUENCE</scope>
    <source>
        <strain evidence="3">HNDS-1</strain>
    </source>
</reference>
<accession>A0AAU7LCV4</accession>
<sequence length="93" mass="10032">MSPIQLLSRGGPLLLLAALMSGCSSSSPVNPWSSPAAPGSGPDSSRVSLECRVSRNSCLYNGKYEVGERDYAEEEAKRLNRAEMERLRRAFGG</sequence>
<keyword evidence="2" id="KW-0732">Signal</keyword>
<protein>
    <recommendedName>
        <fullName evidence="4">Lipoprotein</fullName>
    </recommendedName>
</protein>
<organism evidence="3">
    <name type="scientific">Achromobacter sp. HNDS-1</name>
    <dbReference type="NCBI Taxonomy" id="3151598"/>
    <lineage>
        <taxon>Bacteria</taxon>
        <taxon>Pseudomonadati</taxon>
        <taxon>Pseudomonadota</taxon>
        <taxon>Betaproteobacteria</taxon>
        <taxon>Burkholderiales</taxon>
        <taxon>Alcaligenaceae</taxon>
        <taxon>Achromobacter</taxon>
    </lineage>
</organism>
<feature type="region of interest" description="Disordered" evidence="1">
    <location>
        <begin position="23"/>
        <end position="46"/>
    </location>
</feature>
<evidence type="ECO:0000313" key="3">
    <source>
        <dbReference type="EMBL" id="XBO99501.1"/>
    </source>
</evidence>
<dbReference type="EMBL" id="CP157584">
    <property type="protein sequence ID" value="XBO99501.1"/>
    <property type="molecule type" value="Genomic_DNA"/>
</dbReference>
<evidence type="ECO:0000256" key="2">
    <source>
        <dbReference type="SAM" id="SignalP"/>
    </source>
</evidence>
<dbReference type="KEGG" id="achh:ABFG95_03220"/>